<proteinExistence type="predicted"/>
<dbReference type="AlphaFoldDB" id="A0A0E2BS40"/>
<accession>A0A0E2BS40</accession>
<keyword evidence="2" id="KW-1185">Reference proteome</keyword>
<gene>
    <name evidence="1" type="ORF">LEP1GSC179_1783</name>
</gene>
<protein>
    <submittedName>
        <fullName evidence="1">Uncharacterized protein</fullName>
    </submittedName>
</protein>
<organism evidence="1 2">
    <name type="scientific">Leptospira santarosai str. MOR084</name>
    <dbReference type="NCBI Taxonomy" id="1049984"/>
    <lineage>
        <taxon>Bacteria</taxon>
        <taxon>Pseudomonadati</taxon>
        <taxon>Spirochaetota</taxon>
        <taxon>Spirochaetia</taxon>
        <taxon>Leptospirales</taxon>
        <taxon>Leptospiraceae</taxon>
        <taxon>Leptospira</taxon>
    </lineage>
</organism>
<dbReference type="Proteomes" id="UP000006329">
    <property type="component" value="Unassembled WGS sequence"/>
</dbReference>
<evidence type="ECO:0000313" key="2">
    <source>
        <dbReference type="Proteomes" id="UP000006329"/>
    </source>
</evidence>
<name>A0A0E2BS40_9LEPT</name>
<reference evidence="1" key="1">
    <citation type="submission" date="2012-10" db="EMBL/GenBank/DDBJ databases">
        <authorList>
            <person name="Harkins D.M."/>
            <person name="Durkin A.S."/>
            <person name="Brinkac L.M."/>
            <person name="Haft D.H."/>
            <person name="Selengut J.D."/>
            <person name="Sanka R."/>
            <person name="DePew J."/>
            <person name="Purushe J."/>
            <person name="Matthias M.A."/>
            <person name="Vinetz J.M."/>
            <person name="Sutton G.G."/>
            <person name="Nierman W.C."/>
            <person name="Fouts D.E."/>
        </authorList>
    </citation>
    <scope>NUCLEOTIDE SEQUENCE [LARGE SCALE GENOMIC DNA]</scope>
    <source>
        <strain evidence="1">MOR084</strain>
    </source>
</reference>
<dbReference type="EMBL" id="AHON02000032">
    <property type="protein sequence ID" value="EKO34272.1"/>
    <property type="molecule type" value="Genomic_DNA"/>
</dbReference>
<evidence type="ECO:0000313" key="1">
    <source>
        <dbReference type="EMBL" id="EKO34272.1"/>
    </source>
</evidence>
<comment type="caution">
    <text evidence="1">The sequence shown here is derived from an EMBL/GenBank/DDBJ whole genome shotgun (WGS) entry which is preliminary data.</text>
</comment>
<sequence>MNFQKEDVIFKVVYRYNLELSFVFDKKQDWAEFILGGWNPIPNYF</sequence>